<proteinExistence type="predicted"/>
<keyword evidence="3" id="KW-1185">Reference proteome</keyword>
<reference evidence="2 3" key="1">
    <citation type="submission" date="2016-09" db="EMBL/GenBank/DDBJ databases">
        <title>Extensive genetic diversity and differential bi-allelic expression allows diatom success in the polar Southern Ocean.</title>
        <authorList>
            <consortium name="DOE Joint Genome Institute"/>
            <person name="Mock T."/>
            <person name="Otillar R.P."/>
            <person name="Strauss J."/>
            <person name="Dupont C."/>
            <person name="Frickenhaus S."/>
            <person name="Maumus F."/>
            <person name="Mcmullan M."/>
            <person name="Sanges R."/>
            <person name="Schmutz J."/>
            <person name="Toseland A."/>
            <person name="Valas R."/>
            <person name="Veluchamy A."/>
            <person name="Ward B.J."/>
            <person name="Allen A."/>
            <person name="Barry K."/>
            <person name="Falciatore A."/>
            <person name="Ferrante M."/>
            <person name="Fortunato A.E."/>
            <person name="Gloeckner G."/>
            <person name="Gruber A."/>
            <person name="Hipkin R."/>
            <person name="Janech M."/>
            <person name="Kroth P."/>
            <person name="Leese F."/>
            <person name="Lindquist E."/>
            <person name="Lyon B.R."/>
            <person name="Martin J."/>
            <person name="Mayer C."/>
            <person name="Parker M."/>
            <person name="Quesneville H."/>
            <person name="Raymond J."/>
            <person name="Uhlig C."/>
            <person name="Valentin K.U."/>
            <person name="Worden A.Z."/>
            <person name="Armbrust E.V."/>
            <person name="Bowler C."/>
            <person name="Green B."/>
            <person name="Moulton V."/>
            <person name="Van Oosterhout C."/>
            <person name="Grigoriev I."/>
        </authorList>
    </citation>
    <scope>NUCLEOTIDE SEQUENCE [LARGE SCALE GENOMIC DNA]</scope>
    <source>
        <strain evidence="2 3">CCMP1102</strain>
    </source>
</reference>
<dbReference type="AlphaFoldDB" id="A0A1E7F7T6"/>
<gene>
    <name evidence="2" type="ORF">FRACYDRAFT_240751</name>
</gene>
<protein>
    <submittedName>
        <fullName evidence="2">Uncharacterized protein</fullName>
    </submittedName>
</protein>
<dbReference type="Proteomes" id="UP000095751">
    <property type="component" value="Unassembled WGS sequence"/>
</dbReference>
<dbReference type="KEGG" id="fcy:FRACYDRAFT_240751"/>
<feature type="coiled-coil region" evidence="1">
    <location>
        <begin position="32"/>
        <end position="105"/>
    </location>
</feature>
<sequence length="290" mass="33389">MGILARFNRRLDDRRLPSNFSVKHSPLELRTLRTLQVERRDLSRRLHEAERRVEQVEHQRDVAIATINEKEQPLRVERRDLSRRLHEAERRVEQVEHQRDVAIATINEKEQPLYDDGMELWQNIWHQEDTSAVFKFPTNKSVICESIESAHSLSAMPGVHTLGAIDKGKTTQSMWIKGCGYTLAGLVSSDEEKQHVRRNAGSDWNKLPYMTPVYYEGSEDEGAVVTIEIDMVERNAKLFVSTKGDSKLLKPHTVWTDLPDNVWVAFAFKRNSAREAVLMPCSVWCVATDA</sequence>
<organism evidence="2 3">
    <name type="scientific">Fragilariopsis cylindrus CCMP1102</name>
    <dbReference type="NCBI Taxonomy" id="635003"/>
    <lineage>
        <taxon>Eukaryota</taxon>
        <taxon>Sar</taxon>
        <taxon>Stramenopiles</taxon>
        <taxon>Ochrophyta</taxon>
        <taxon>Bacillariophyta</taxon>
        <taxon>Bacillariophyceae</taxon>
        <taxon>Bacillariophycidae</taxon>
        <taxon>Bacillariales</taxon>
        <taxon>Bacillariaceae</taxon>
        <taxon>Fragilariopsis</taxon>
    </lineage>
</organism>
<accession>A0A1E7F7T6</accession>
<name>A0A1E7F7T6_9STRA</name>
<dbReference type="InParanoid" id="A0A1E7F7T6"/>
<keyword evidence="1" id="KW-0175">Coiled coil</keyword>
<evidence type="ECO:0000313" key="2">
    <source>
        <dbReference type="EMBL" id="OEU14217.1"/>
    </source>
</evidence>
<dbReference type="EMBL" id="KV784360">
    <property type="protein sequence ID" value="OEU14217.1"/>
    <property type="molecule type" value="Genomic_DNA"/>
</dbReference>
<evidence type="ECO:0000313" key="3">
    <source>
        <dbReference type="Proteomes" id="UP000095751"/>
    </source>
</evidence>
<evidence type="ECO:0000256" key="1">
    <source>
        <dbReference type="SAM" id="Coils"/>
    </source>
</evidence>